<dbReference type="OrthoDB" id="1000944at2759"/>
<dbReference type="EMBL" id="BSYR01000061">
    <property type="protein sequence ID" value="GMJ11561.1"/>
    <property type="molecule type" value="Genomic_DNA"/>
</dbReference>
<dbReference type="PROSITE" id="PS50102">
    <property type="entry name" value="RRM"/>
    <property type="match status" value="1"/>
</dbReference>
<dbReference type="GO" id="GO:0003723">
    <property type="term" value="F:RNA binding"/>
    <property type="evidence" value="ECO:0007669"/>
    <property type="project" value="UniProtKB-UniRule"/>
</dbReference>
<evidence type="ECO:0000256" key="1">
    <source>
        <dbReference type="PROSITE-ProRule" id="PRU00176"/>
    </source>
</evidence>
<dbReference type="Proteomes" id="UP001165190">
    <property type="component" value="Unassembled WGS sequence"/>
</dbReference>
<dbReference type="InterPro" id="IPR050441">
    <property type="entry name" value="RBM"/>
</dbReference>
<dbReference type="PANTHER" id="PTHR48034">
    <property type="entry name" value="TRANSFORMER-2 SEX-DETERMINING PROTEIN-RELATED"/>
    <property type="match status" value="1"/>
</dbReference>
<evidence type="ECO:0000259" key="3">
    <source>
        <dbReference type="PROSITE" id="PS50102"/>
    </source>
</evidence>
<dbReference type="AlphaFoldDB" id="A0A9W7MVZ6"/>
<organism evidence="4 5">
    <name type="scientific">Hibiscus trionum</name>
    <name type="common">Flower of an hour</name>
    <dbReference type="NCBI Taxonomy" id="183268"/>
    <lineage>
        <taxon>Eukaryota</taxon>
        <taxon>Viridiplantae</taxon>
        <taxon>Streptophyta</taxon>
        <taxon>Embryophyta</taxon>
        <taxon>Tracheophyta</taxon>
        <taxon>Spermatophyta</taxon>
        <taxon>Magnoliopsida</taxon>
        <taxon>eudicotyledons</taxon>
        <taxon>Gunneridae</taxon>
        <taxon>Pentapetalae</taxon>
        <taxon>rosids</taxon>
        <taxon>malvids</taxon>
        <taxon>Malvales</taxon>
        <taxon>Malvaceae</taxon>
        <taxon>Malvoideae</taxon>
        <taxon>Hibiscus</taxon>
    </lineage>
</organism>
<protein>
    <recommendedName>
        <fullName evidence="3">RRM domain-containing protein</fullName>
    </recommendedName>
</protein>
<keyword evidence="1" id="KW-0694">RNA-binding</keyword>
<evidence type="ECO:0000313" key="4">
    <source>
        <dbReference type="EMBL" id="GMJ11561.1"/>
    </source>
</evidence>
<gene>
    <name evidence="4" type="ORF">HRI_004825300</name>
</gene>
<reference evidence="4" key="1">
    <citation type="submission" date="2023-05" db="EMBL/GenBank/DDBJ databases">
        <title>Genome and transcriptome analyses reveal genes involved in the formation of fine ridges on petal epidermal cells in Hibiscus trionum.</title>
        <authorList>
            <person name="Koshimizu S."/>
            <person name="Masuda S."/>
            <person name="Ishii T."/>
            <person name="Shirasu K."/>
            <person name="Hoshino A."/>
            <person name="Arita M."/>
        </authorList>
    </citation>
    <scope>NUCLEOTIDE SEQUENCE</scope>
    <source>
        <strain evidence="4">Hamamatsu line</strain>
    </source>
</reference>
<evidence type="ECO:0000313" key="5">
    <source>
        <dbReference type="Proteomes" id="UP001165190"/>
    </source>
</evidence>
<dbReference type="SMART" id="SM00360">
    <property type="entry name" value="RRM"/>
    <property type="match status" value="1"/>
</dbReference>
<evidence type="ECO:0000256" key="2">
    <source>
        <dbReference type="SAM" id="MobiDB-lite"/>
    </source>
</evidence>
<dbReference type="Pfam" id="PF00076">
    <property type="entry name" value="RRM_1"/>
    <property type="match status" value="1"/>
</dbReference>
<name>A0A9W7MVZ6_HIBTR</name>
<dbReference type="InterPro" id="IPR035979">
    <property type="entry name" value="RBD_domain_sf"/>
</dbReference>
<feature type="domain" description="RRM" evidence="3">
    <location>
        <begin position="38"/>
        <end position="118"/>
    </location>
</feature>
<accession>A0A9W7MVZ6</accession>
<dbReference type="Gene3D" id="3.30.70.330">
    <property type="match status" value="1"/>
</dbReference>
<dbReference type="SUPFAM" id="SSF54928">
    <property type="entry name" value="RNA-binding domain, RBD"/>
    <property type="match status" value="1"/>
</dbReference>
<dbReference type="InterPro" id="IPR012677">
    <property type="entry name" value="Nucleotide-bd_a/b_plait_sf"/>
</dbReference>
<comment type="caution">
    <text evidence="4">The sequence shown here is derived from an EMBL/GenBank/DDBJ whole genome shotgun (WGS) entry which is preliminary data.</text>
</comment>
<dbReference type="InterPro" id="IPR000504">
    <property type="entry name" value="RRM_dom"/>
</dbReference>
<feature type="region of interest" description="Disordered" evidence="2">
    <location>
        <begin position="1"/>
        <end position="26"/>
    </location>
</feature>
<keyword evidence="5" id="KW-1185">Reference proteome</keyword>
<proteinExistence type="predicted"/>
<dbReference type="CDD" id="cd00590">
    <property type="entry name" value="RRM_SF"/>
    <property type="match status" value="1"/>
</dbReference>
<sequence>MERSRSSNRGGWQNGRRGRSDWTSRKHGQKMVFRRVGVSIFVDNVSRRIRTATLIEAFSEYGSVVDAYIAYDNPKRRFKPAVFAFIRFRSVFEADRAILKGNGRMLDGFRVRVAMAAERVKEPAGIKARDIPRRREAFRDSRSFKEALLGDITNPPGKLKHPMPLRESTSQRDKSILVNSMHGARVDSKEECLRVEWVDSIKTTDSKKCIQIPRDDMKWLKACLVGRIKSMYNAEVVQDALRSDGFNATVCTWNGLLSVIRADSEATKNKIWEVREELLRIWFDELEFLQGFEGKMRVKVLVELKNVPLHLWNPWFFRQLGERWGKVLKVEEETAGLLNFDRAKMILEVQNGASIPERINVLYNGCLHCIKVKVKDFEEERIFIDGGSPADDRFEGRSDASWYEEGVNDDRFNAVDPTAENAAHAEPLLLAIKNVPNITAPAREDIQTDGIDQIIPSESSGVGLFDVQVDSADILSFQQIHSGPKVYLDRPVNPSPTVSDASKLIEIEVGFADGNRSGVSKNQGNSKSLGEGALPRLTSESMVEHMGMANSKLSGTDMSRNVNDMPEGGSQLMLGLSQSPPTPMFPVPVREGLSTENLEALETLRMGKSLGVSFAAPTEVAMAKLMEFEAADKA</sequence>